<keyword evidence="12" id="KW-1185">Reference proteome</keyword>
<protein>
    <recommendedName>
        <fullName evidence="13">Dynein light intermediate chain</fullName>
    </recommendedName>
</protein>
<evidence type="ECO:0000313" key="12">
    <source>
        <dbReference type="Proteomes" id="UP000322245"/>
    </source>
</evidence>
<keyword evidence="6" id="KW-0067">ATP-binding</keyword>
<dbReference type="InterPro" id="IPR008467">
    <property type="entry name" value="Dynein1_light_intermed_chain"/>
</dbReference>
<dbReference type="GO" id="GO:0005868">
    <property type="term" value="C:cytoplasmic dynein complex"/>
    <property type="evidence" value="ECO:0007669"/>
    <property type="project" value="InterPro"/>
</dbReference>
<evidence type="ECO:0000256" key="2">
    <source>
        <dbReference type="ARBA" id="ARBA00022448"/>
    </source>
</evidence>
<dbReference type="Proteomes" id="UP000322245">
    <property type="component" value="Unassembled WGS sequence"/>
</dbReference>
<evidence type="ECO:0000256" key="7">
    <source>
        <dbReference type="ARBA" id="ARBA00023017"/>
    </source>
</evidence>
<dbReference type="InterPro" id="IPR022780">
    <property type="entry name" value="Dynein_light_int_chain"/>
</dbReference>
<keyword evidence="9" id="KW-0206">Cytoskeleton</keyword>
<dbReference type="GO" id="GO:0005874">
    <property type="term" value="C:microtubule"/>
    <property type="evidence" value="ECO:0007669"/>
    <property type="project" value="UniProtKB-KW"/>
</dbReference>
<evidence type="ECO:0008006" key="13">
    <source>
        <dbReference type="Google" id="ProtNLM"/>
    </source>
</evidence>
<evidence type="ECO:0000256" key="1">
    <source>
        <dbReference type="ARBA" id="ARBA00004245"/>
    </source>
</evidence>
<name>A0A5D3ANW6_9TREE</name>
<keyword evidence="7" id="KW-0243">Dynein</keyword>
<evidence type="ECO:0000256" key="8">
    <source>
        <dbReference type="ARBA" id="ARBA00023175"/>
    </source>
</evidence>
<sequence length="435" mass="46571">MTKKSTRHLLVALPSTIPESSNIFSSKTANSTPASYSHLATLSSTNGLAAAYATAHDNLLSNIVQVAQAWYTGLALGYEVIEVGEDEESAPALSVFYPPSHPSLLRLGPSALPAKSLSVDTAVVIVLDWTKPQSMLRELFTWLACVETWASEAGERGEVEELHERLQSHLQHCTEPSPAIVAYDIRSPEELSPPQTVYRPASTESATNLPKHRIGTRHRRLYHHRAEVLDRDAVMVPSGWDSWGKTGKIMRDGFDPALVEKGWKINLSRYIAKSVGASSLLASPPPQSPANLTTVSEPSQNFLFRQFDLLMKAPNRDSRQSFRHAASATSSSNVPSATNPGAGGFDNTAVGHMGGAAEGFSLPGVEKVMQEMEGELREAREEDGKAAPGTPAPAMPNEALHNFFQGLLANRGKTGGSAAVTPTKGTSAEGAGEGK</sequence>
<gene>
    <name evidence="11" type="ORF">B9479_008082</name>
</gene>
<feature type="compositionally biased region" description="Polar residues" evidence="10">
    <location>
        <begin position="327"/>
        <end position="339"/>
    </location>
</feature>
<reference evidence="11 12" key="1">
    <citation type="submission" date="2017-05" db="EMBL/GenBank/DDBJ databases">
        <title>The Genome Sequence of Tsuchiyaea wingfieldii DSM 27421.</title>
        <authorList>
            <person name="Cuomo C."/>
            <person name="Passer A."/>
            <person name="Billmyre B."/>
            <person name="Heitman J."/>
        </authorList>
    </citation>
    <scope>NUCLEOTIDE SEQUENCE [LARGE SCALE GENOMIC DNA]</scope>
    <source>
        <strain evidence="11 12">DSM 27421</strain>
    </source>
</reference>
<dbReference type="Pfam" id="PF05783">
    <property type="entry name" value="DLIC"/>
    <property type="match status" value="2"/>
</dbReference>
<keyword evidence="4" id="KW-0493">Microtubule</keyword>
<evidence type="ECO:0000256" key="4">
    <source>
        <dbReference type="ARBA" id="ARBA00022701"/>
    </source>
</evidence>
<evidence type="ECO:0000256" key="10">
    <source>
        <dbReference type="SAM" id="MobiDB-lite"/>
    </source>
</evidence>
<comment type="caution">
    <text evidence="11">The sequence shown here is derived from an EMBL/GenBank/DDBJ whole genome shotgun (WGS) entry which is preliminary data.</text>
</comment>
<keyword evidence="2" id="KW-0813">Transport</keyword>
<dbReference type="AlphaFoldDB" id="A0A5D3ANW6"/>
<evidence type="ECO:0000256" key="9">
    <source>
        <dbReference type="ARBA" id="ARBA00023212"/>
    </source>
</evidence>
<comment type="subcellular location">
    <subcellularLocation>
        <location evidence="1">Cytoplasm</location>
        <location evidence="1">Cytoskeleton</location>
    </subcellularLocation>
</comment>
<evidence type="ECO:0000256" key="6">
    <source>
        <dbReference type="ARBA" id="ARBA00022840"/>
    </source>
</evidence>
<proteinExistence type="predicted"/>
<organism evidence="11 12">
    <name type="scientific">Cryptococcus floricola</name>
    <dbReference type="NCBI Taxonomy" id="2591691"/>
    <lineage>
        <taxon>Eukaryota</taxon>
        <taxon>Fungi</taxon>
        <taxon>Dikarya</taxon>
        <taxon>Basidiomycota</taxon>
        <taxon>Agaricomycotina</taxon>
        <taxon>Tremellomycetes</taxon>
        <taxon>Tremellales</taxon>
        <taxon>Cryptococcaceae</taxon>
        <taxon>Cryptococcus</taxon>
    </lineage>
</organism>
<keyword evidence="8" id="KW-0505">Motor protein</keyword>
<feature type="region of interest" description="Disordered" evidence="10">
    <location>
        <begin position="375"/>
        <end position="397"/>
    </location>
</feature>
<evidence type="ECO:0000256" key="5">
    <source>
        <dbReference type="ARBA" id="ARBA00022741"/>
    </source>
</evidence>
<evidence type="ECO:0000313" key="11">
    <source>
        <dbReference type="EMBL" id="TYJ51346.1"/>
    </source>
</evidence>
<dbReference type="EMBL" id="NIDF01000261">
    <property type="protein sequence ID" value="TYJ51346.1"/>
    <property type="molecule type" value="Genomic_DNA"/>
</dbReference>
<feature type="compositionally biased region" description="Basic and acidic residues" evidence="10">
    <location>
        <begin position="375"/>
        <end position="385"/>
    </location>
</feature>
<dbReference type="GO" id="GO:0000226">
    <property type="term" value="P:microtubule cytoskeleton organization"/>
    <property type="evidence" value="ECO:0007669"/>
    <property type="project" value="TreeGrafter"/>
</dbReference>
<dbReference type="GO" id="GO:0007018">
    <property type="term" value="P:microtubule-based movement"/>
    <property type="evidence" value="ECO:0007669"/>
    <property type="project" value="InterPro"/>
</dbReference>
<keyword evidence="3" id="KW-0963">Cytoplasm</keyword>
<evidence type="ECO:0000256" key="3">
    <source>
        <dbReference type="ARBA" id="ARBA00022490"/>
    </source>
</evidence>
<feature type="region of interest" description="Disordered" evidence="10">
    <location>
        <begin position="412"/>
        <end position="435"/>
    </location>
</feature>
<keyword evidence="5" id="KW-0547">Nucleotide-binding</keyword>
<dbReference type="GO" id="GO:0045504">
    <property type="term" value="F:dynein heavy chain binding"/>
    <property type="evidence" value="ECO:0007669"/>
    <property type="project" value="TreeGrafter"/>
</dbReference>
<dbReference type="GO" id="GO:0035974">
    <property type="term" value="C:meiotic spindle pole body"/>
    <property type="evidence" value="ECO:0007669"/>
    <property type="project" value="TreeGrafter"/>
</dbReference>
<dbReference type="GO" id="GO:0005524">
    <property type="term" value="F:ATP binding"/>
    <property type="evidence" value="ECO:0007669"/>
    <property type="project" value="UniProtKB-KW"/>
</dbReference>
<dbReference type="PANTHER" id="PTHR12688">
    <property type="entry name" value="DYNEIN LIGHT INTERMEDIATE CHAIN"/>
    <property type="match status" value="1"/>
</dbReference>
<accession>A0A5D3ANW6</accession>
<feature type="region of interest" description="Disordered" evidence="10">
    <location>
        <begin position="316"/>
        <end position="349"/>
    </location>
</feature>
<dbReference type="PANTHER" id="PTHR12688:SF0">
    <property type="entry name" value="DYNEIN LIGHT INTERMEDIATE CHAIN"/>
    <property type="match status" value="1"/>
</dbReference>